<reference evidence="3" key="1">
    <citation type="journal article" date="2023" name="Mol. Biol. Evol.">
        <title>Third-Generation Sequencing Reveals the Adaptive Role of the Epigenome in Three Deep-Sea Polychaetes.</title>
        <authorList>
            <person name="Perez M."/>
            <person name="Aroh O."/>
            <person name="Sun Y."/>
            <person name="Lan Y."/>
            <person name="Juniper S.K."/>
            <person name="Young C.R."/>
            <person name="Angers B."/>
            <person name="Qian P.Y."/>
        </authorList>
    </citation>
    <scope>NUCLEOTIDE SEQUENCE</scope>
    <source>
        <strain evidence="3">P08H-3</strain>
    </source>
</reference>
<dbReference type="EMBL" id="JAODUP010000766">
    <property type="protein sequence ID" value="KAK2144338.1"/>
    <property type="molecule type" value="Genomic_DNA"/>
</dbReference>
<feature type="compositionally biased region" description="Polar residues" evidence="1">
    <location>
        <begin position="297"/>
        <end position="313"/>
    </location>
</feature>
<feature type="compositionally biased region" description="Polar residues" evidence="1">
    <location>
        <begin position="434"/>
        <end position="447"/>
    </location>
</feature>
<evidence type="ECO:0000313" key="4">
    <source>
        <dbReference type="Proteomes" id="UP001208570"/>
    </source>
</evidence>
<keyword evidence="4" id="KW-1185">Reference proteome</keyword>
<evidence type="ECO:0000256" key="1">
    <source>
        <dbReference type="SAM" id="MobiDB-lite"/>
    </source>
</evidence>
<dbReference type="InterPro" id="IPR027876">
    <property type="entry name" value="DUF4550"/>
</dbReference>
<feature type="compositionally biased region" description="Polar residues" evidence="1">
    <location>
        <begin position="334"/>
        <end position="353"/>
    </location>
</feature>
<proteinExistence type="predicted"/>
<sequence>METEHDADSDSSEHRNERNLGGKKPIGSARREPESEQPEAENDGSDVNCGETASRTGTYTPASPETGTRTRSETPASNLTGGSTKPKAEEQMLPKNISSNSSSSARNKQTDTPTETSTHRVTFTVTISKAIPTVEDDLAAEGTETKRRRRIVEAPRAQNHFHFEYNLLPLDEEVVKTDVVTYGIAAKIYTERQDPKVLKTWTDKDMTWVAWTHAHTVAITDELLTELFNHELQLRVWDTRDKLSTRARYDRPKAFKLPPIKSGDDGGGGGVKPIVLKQVASYESLQPKKSYIDRPLPTQTQIKASSTKTQGRGSQMPGAASSEDILNQGPDDGASSSEIRGQRPQSPTPTTLVQVPVHLKKGINTKSFSRLGKLAGVMPPNEEQSRSGHRGVKSKLQTKAHGKASPGISSAENMADTNNAQDEPVQGDNDRKGSASSQAQPAPTQDMQKVRRSKKQEAAAQARAERIKKCGICCISIKMAKLFAGLDTVTERLEKPVNGLEDVFITVSLSGPLMSERQHRKLNPLVVKVTSATDMPEKPLSFDELRLRCVPAYVKYKLFDLPIHRSIGREQERHIYWNDIHVVLAGIMEPSVLREYLHGPPVEIEVHDRDRIKEKHKLKPTLFGDDLEDEKISNVGTISSKRTLHNPFLGKDQPWDPYGVSKLDMSGLLLGQKVMHLKIPIHQCDIPDILGIHENWQDDRLIGISGAVDGPESSPLPPGHYIQSGACLKVKVEVAYPLVTPTQLAAKVDVEPTIECPFARVVYKFDYKNVMFLIRLESLITEINATTLGLRKMPAHVIKSALSTYKLTMEQQRCRDLDLITGFHLLDGEMHLFVLEGLARQGIRKIWETIGKPADPDVQMLYHSHMAFKNRLYGTLDVNFSGIKLHEPLSAIARQPLLYVRDMVPKPCFQAILRLNQLSRTNKLRAAVRNNLFPAVNMVISMSKEFGVPITEEDLQELTPQPPPVKVQKSIQADDIPHTSRIWTPIDNYNANYIEKLHNRGRTGTIIDYMAENKVMVHERSVVNSMERSKSSPITIRVSANPAHNYSTQTLNTTEQGNEALRNMLAETPDVRYTYCPEYHHSMTFVPVNLKSLKMSEEKASQDAWKTSDGWIYPGKKTMLECNIHPRKLHEARAEDIQQPWEELSRLPKGTVVQRSCYPWGHRHEDMDTWTRPMPVFGVDDPVTIHQAGEKLKQERLETMEREAAIWRSKLVVDNPRTYIHRCATETELIEDGFKSSNQIERLKGLRKDPPMKYSLRKHGLALKEIPPLNVVLNPSIDTESRLAGFNIGPAVEDEFDQQIKGFVPGEDNNASILLDRNQIPVNDYQHDLYIKENGQDFNVYHKERSNIHKRHIRLMTEDEYRLHVFRLPTYYQNVPKYYTLPVLEDVKGLVTGGFESQEDTRTVRQAAVETN</sequence>
<dbReference type="PANTHER" id="PTHR33667:SF7">
    <property type="entry name" value="RIKEN CDNA 1810020O05 GENE"/>
    <property type="match status" value="1"/>
</dbReference>
<feature type="compositionally biased region" description="Polar residues" evidence="1">
    <location>
        <begin position="51"/>
        <end position="83"/>
    </location>
</feature>
<evidence type="ECO:0000313" key="3">
    <source>
        <dbReference type="EMBL" id="KAK2144338.1"/>
    </source>
</evidence>
<feature type="region of interest" description="Disordered" evidence="1">
    <location>
        <begin position="1"/>
        <end position="120"/>
    </location>
</feature>
<evidence type="ECO:0000259" key="2">
    <source>
        <dbReference type="Pfam" id="PF15084"/>
    </source>
</evidence>
<feature type="compositionally biased region" description="Polar residues" evidence="1">
    <location>
        <begin position="105"/>
        <end position="120"/>
    </location>
</feature>
<gene>
    <name evidence="3" type="ORF">LSH36_766g02059</name>
</gene>
<feature type="region of interest" description="Disordered" evidence="1">
    <location>
        <begin position="376"/>
        <end position="458"/>
    </location>
</feature>
<feature type="compositionally biased region" description="Polar residues" evidence="1">
    <location>
        <begin position="407"/>
        <end position="421"/>
    </location>
</feature>
<feature type="region of interest" description="Disordered" evidence="1">
    <location>
        <begin position="288"/>
        <end position="358"/>
    </location>
</feature>
<feature type="compositionally biased region" description="Basic residues" evidence="1">
    <location>
        <begin position="387"/>
        <end position="402"/>
    </location>
</feature>
<feature type="compositionally biased region" description="Acidic residues" evidence="1">
    <location>
        <begin position="35"/>
        <end position="44"/>
    </location>
</feature>
<feature type="compositionally biased region" description="Basic and acidic residues" evidence="1">
    <location>
        <begin position="1"/>
        <end position="20"/>
    </location>
</feature>
<dbReference type="Proteomes" id="UP001208570">
    <property type="component" value="Unassembled WGS sequence"/>
</dbReference>
<dbReference type="PANTHER" id="PTHR33667">
    <property type="entry name" value="SI:DKEY-57N24.6"/>
    <property type="match status" value="1"/>
</dbReference>
<feature type="domain" description="DUF4550" evidence="2">
    <location>
        <begin position="160"/>
        <end position="254"/>
    </location>
</feature>
<protein>
    <recommendedName>
        <fullName evidence="2">DUF4550 domain-containing protein</fullName>
    </recommendedName>
</protein>
<name>A0AAD9MU94_9ANNE</name>
<organism evidence="3 4">
    <name type="scientific">Paralvinella palmiformis</name>
    <dbReference type="NCBI Taxonomy" id="53620"/>
    <lineage>
        <taxon>Eukaryota</taxon>
        <taxon>Metazoa</taxon>
        <taxon>Spiralia</taxon>
        <taxon>Lophotrochozoa</taxon>
        <taxon>Annelida</taxon>
        <taxon>Polychaeta</taxon>
        <taxon>Sedentaria</taxon>
        <taxon>Canalipalpata</taxon>
        <taxon>Terebellida</taxon>
        <taxon>Terebelliformia</taxon>
        <taxon>Alvinellidae</taxon>
        <taxon>Paralvinella</taxon>
    </lineage>
</organism>
<dbReference type="Pfam" id="PF15084">
    <property type="entry name" value="DUF4550"/>
    <property type="match status" value="1"/>
</dbReference>
<comment type="caution">
    <text evidence="3">The sequence shown here is derived from an EMBL/GenBank/DDBJ whole genome shotgun (WGS) entry which is preliminary data.</text>
</comment>
<accession>A0AAD9MU94</accession>